<dbReference type="EMBL" id="SRYA01000035">
    <property type="protein sequence ID" value="TGY95098.1"/>
    <property type="molecule type" value="Genomic_DNA"/>
</dbReference>
<dbReference type="Proteomes" id="UP000304953">
    <property type="component" value="Unassembled WGS sequence"/>
</dbReference>
<proteinExistence type="predicted"/>
<reference evidence="1" key="1">
    <citation type="submission" date="2019-04" db="EMBL/GenBank/DDBJ databases">
        <title>Microbes associate with the intestines of laboratory mice.</title>
        <authorList>
            <person name="Navarre W."/>
            <person name="Wong E."/>
            <person name="Huang K."/>
            <person name="Tropini C."/>
            <person name="Ng K."/>
            <person name="Yu B."/>
        </authorList>
    </citation>
    <scope>NUCLEOTIDE SEQUENCE</scope>
    <source>
        <strain evidence="1">NM01_1-7b</strain>
    </source>
</reference>
<sequence>MSGKQRIRKKQFEGIVQTLDAVVSQKEWEDFIAGEKNITIPAHSNVAVEISADAEQTGYLHLAMEKGADADIVILESEAYVLGGEQGDLKVPYKGERKDYKTGYLNGFTDRYRCAGYGREGFPEIYEPFWFRTFRFLRLSIKTKEQPLTLSRFDYTETGYPLEVKTQACASDPRFDGIWEISERTLRRCMHETYEDCPFYEQLQYSMDARTQILFTYTIAADDRLARKCMDDLQRSQRYDGLLNSAHPCYEPNIIPGFSIYYILMLYDHMMYFGDRELLFDHMPTVERILNFFHRNLTEEGYVGKIGGINGKARFWSFVDWAPAWKETSGIPPATLQGPITMESLLYVMGLQCAAKIAEYMGCSYVILSVPCLTESRVI</sequence>
<organism evidence="1 2">
    <name type="scientific">Petralouisia muris</name>
    <dbReference type="NCBI Taxonomy" id="3032872"/>
    <lineage>
        <taxon>Bacteria</taxon>
        <taxon>Bacillati</taxon>
        <taxon>Bacillota</taxon>
        <taxon>Clostridia</taxon>
        <taxon>Lachnospirales</taxon>
        <taxon>Lachnospiraceae</taxon>
        <taxon>Petralouisia</taxon>
    </lineage>
</organism>
<accession>A0AC61RTR3</accession>
<gene>
    <name evidence="1" type="ORF">E5329_16615</name>
</gene>
<name>A0AC61RTR3_9FIRM</name>
<protein>
    <submittedName>
        <fullName evidence="1">Uncharacterized protein</fullName>
    </submittedName>
</protein>
<evidence type="ECO:0000313" key="1">
    <source>
        <dbReference type="EMBL" id="TGY95098.1"/>
    </source>
</evidence>
<keyword evidence="2" id="KW-1185">Reference proteome</keyword>
<comment type="caution">
    <text evidence="1">The sequence shown here is derived from an EMBL/GenBank/DDBJ whole genome shotgun (WGS) entry which is preliminary data.</text>
</comment>
<evidence type="ECO:0000313" key="2">
    <source>
        <dbReference type="Proteomes" id="UP000304953"/>
    </source>
</evidence>